<feature type="domain" description="Trichothecene 3-O-acetyltransferase-like N-terminal" evidence="2">
    <location>
        <begin position="5"/>
        <end position="153"/>
    </location>
</feature>
<sequence>MPRTYIRQMLCFPASASQNISGGSDIAYALRDGLTATAVQVPYLRSRIVSLAHPHGAVGMSAPDQSIWSLFDVRNVSRNYNYATLRGCGFPPDILGRGEFMPVTAMANSDGDDKDEEPVFRARLSLVEGGFVLGVAVHHSTTDITGLGTLLKIWAANSRRSRNGGCDITDIGLKDGLVTAAMLDRAAVRDLGLGVAEPDIPKTIPSVLFFQDGEPAPKPDPATPQPVFTTAIFRFTPDSLKELKALITVNHMLEWIAADVPWVSTGDFLTALLWSALIAAEIGPERCAALSEDSPEPIPSYPDSMTISIPANFRARCEPPLSPDYLGAAFGRVAVSVPTLDLWRLAMPIKLCPADDHREPTFENPDSRVIMAKIAAEIRRALTSQINARSIPAAVAYTMSRPDIAAMKRQRAEGITMVSWAEQGVCALDWGLSGVGRCEAVRLSKMSGKRYPIVLPRSQDGGLEVILSLEAAEMERFREVWLMKRFSELRCLV</sequence>
<name>A0ABR1UPN0_9PEZI</name>
<evidence type="ECO:0000259" key="2">
    <source>
        <dbReference type="Pfam" id="PF22664"/>
    </source>
</evidence>
<keyword evidence="4" id="KW-1185">Reference proteome</keyword>
<dbReference type="InterPro" id="IPR023213">
    <property type="entry name" value="CAT-like_dom_sf"/>
</dbReference>
<proteinExistence type="predicted"/>
<reference evidence="3 4" key="1">
    <citation type="submission" date="2023-01" db="EMBL/GenBank/DDBJ databases">
        <title>Analysis of 21 Apiospora genomes using comparative genomics revels a genus with tremendous synthesis potential of carbohydrate active enzymes and secondary metabolites.</title>
        <authorList>
            <person name="Sorensen T."/>
        </authorList>
    </citation>
    <scope>NUCLEOTIDE SEQUENCE [LARGE SCALE GENOMIC DNA]</scope>
    <source>
        <strain evidence="3 4">CBS 83171</strain>
    </source>
</reference>
<accession>A0ABR1UPN0</accession>
<gene>
    <name evidence="3" type="ORF">PG996_009936</name>
</gene>
<dbReference type="PANTHER" id="PTHR31896">
    <property type="entry name" value="FAMILY REGULATORY PROTEIN, PUTATIVE (AFU_ORTHOLOGUE AFUA_3G14730)-RELATED"/>
    <property type="match status" value="1"/>
</dbReference>
<dbReference type="Pfam" id="PF22664">
    <property type="entry name" value="TRI-like_N"/>
    <property type="match status" value="1"/>
</dbReference>
<dbReference type="Gene3D" id="3.30.559.10">
    <property type="entry name" value="Chloramphenicol acetyltransferase-like domain"/>
    <property type="match status" value="2"/>
</dbReference>
<evidence type="ECO:0000256" key="1">
    <source>
        <dbReference type="ARBA" id="ARBA00022679"/>
    </source>
</evidence>
<dbReference type="InterPro" id="IPR054710">
    <property type="entry name" value="Tri101-like_N"/>
</dbReference>
<evidence type="ECO:0000313" key="3">
    <source>
        <dbReference type="EMBL" id="KAK8060006.1"/>
    </source>
</evidence>
<dbReference type="InterPro" id="IPR051283">
    <property type="entry name" value="Sec_Metabolite_Acyltrans"/>
</dbReference>
<organism evidence="3 4">
    <name type="scientific">Apiospora saccharicola</name>
    <dbReference type="NCBI Taxonomy" id="335842"/>
    <lineage>
        <taxon>Eukaryota</taxon>
        <taxon>Fungi</taxon>
        <taxon>Dikarya</taxon>
        <taxon>Ascomycota</taxon>
        <taxon>Pezizomycotina</taxon>
        <taxon>Sordariomycetes</taxon>
        <taxon>Xylariomycetidae</taxon>
        <taxon>Amphisphaeriales</taxon>
        <taxon>Apiosporaceae</taxon>
        <taxon>Apiospora</taxon>
    </lineage>
</organism>
<dbReference type="Proteomes" id="UP001446871">
    <property type="component" value="Unassembled WGS sequence"/>
</dbReference>
<dbReference type="PANTHER" id="PTHR31896:SF64">
    <property type="entry name" value="TRICHOTHECENE 3-O-ACETYLTRANSFERASE"/>
    <property type="match status" value="1"/>
</dbReference>
<evidence type="ECO:0000313" key="4">
    <source>
        <dbReference type="Proteomes" id="UP001446871"/>
    </source>
</evidence>
<protein>
    <recommendedName>
        <fullName evidence="2">Trichothecene 3-O-acetyltransferase-like N-terminal domain-containing protein</fullName>
    </recommendedName>
</protein>
<comment type="caution">
    <text evidence="3">The sequence shown here is derived from an EMBL/GenBank/DDBJ whole genome shotgun (WGS) entry which is preliminary data.</text>
</comment>
<dbReference type="EMBL" id="JAQQWM010000006">
    <property type="protein sequence ID" value="KAK8060006.1"/>
    <property type="molecule type" value="Genomic_DNA"/>
</dbReference>
<keyword evidence="1" id="KW-0808">Transferase</keyword>